<protein>
    <recommendedName>
        <fullName evidence="9">P-loop containing nucleoside triphosphate hydrolase protein</fullName>
    </recommendedName>
</protein>
<dbReference type="InterPro" id="IPR003959">
    <property type="entry name" value="ATPase_AAA_core"/>
</dbReference>
<keyword evidence="8" id="KW-1185">Reference proteome</keyword>
<dbReference type="SMART" id="SM01024">
    <property type="entry name" value="BCS1_N"/>
    <property type="match status" value="1"/>
</dbReference>
<dbReference type="InterPro" id="IPR014851">
    <property type="entry name" value="BCS1_N"/>
</dbReference>
<dbReference type="Proteomes" id="UP001370758">
    <property type="component" value="Unassembled WGS sequence"/>
</dbReference>
<evidence type="ECO:0000256" key="4">
    <source>
        <dbReference type="RuleBase" id="RU003651"/>
    </source>
</evidence>
<comment type="similarity">
    <text evidence="2">Belongs to the AAA ATPase family. BCS1 subfamily.</text>
</comment>
<organism evidence="7 8">
    <name type="scientific">Arthrobotrys musiformis</name>
    <dbReference type="NCBI Taxonomy" id="47236"/>
    <lineage>
        <taxon>Eukaryota</taxon>
        <taxon>Fungi</taxon>
        <taxon>Dikarya</taxon>
        <taxon>Ascomycota</taxon>
        <taxon>Pezizomycotina</taxon>
        <taxon>Orbiliomycetes</taxon>
        <taxon>Orbiliales</taxon>
        <taxon>Orbiliaceae</taxon>
        <taxon>Arthrobotrys</taxon>
    </lineage>
</organism>
<keyword evidence="4" id="KW-0067">ATP-binding</keyword>
<evidence type="ECO:0000256" key="3">
    <source>
        <dbReference type="ARBA" id="ARBA00022792"/>
    </source>
</evidence>
<gene>
    <name evidence="7" type="ORF">TWF481_003964</name>
</gene>
<keyword evidence="3" id="KW-0472">Membrane</keyword>
<dbReference type="GO" id="GO:0016887">
    <property type="term" value="F:ATP hydrolysis activity"/>
    <property type="evidence" value="ECO:0007669"/>
    <property type="project" value="InterPro"/>
</dbReference>
<dbReference type="SMART" id="SM00382">
    <property type="entry name" value="AAA"/>
    <property type="match status" value="1"/>
</dbReference>
<evidence type="ECO:0008006" key="9">
    <source>
        <dbReference type="Google" id="ProtNLM"/>
    </source>
</evidence>
<comment type="subcellular location">
    <subcellularLocation>
        <location evidence="1">Mitochondrion inner membrane</location>
        <topology evidence="1">Single-pass membrane protein</topology>
    </subcellularLocation>
</comment>
<feature type="domain" description="BCS1 N-terminal" evidence="6">
    <location>
        <begin position="71"/>
        <end position="299"/>
    </location>
</feature>
<accession>A0AAV9WJE9</accession>
<feature type="domain" description="AAA+ ATPase" evidence="5">
    <location>
        <begin position="332"/>
        <end position="470"/>
    </location>
</feature>
<keyword evidence="3" id="KW-0999">Mitochondrion inner membrane</keyword>
<dbReference type="InterPro" id="IPR027417">
    <property type="entry name" value="P-loop_NTPase"/>
</dbReference>
<dbReference type="AlphaFoldDB" id="A0AAV9WJE9"/>
<dbReference type="Pfam" id="PF08740">
    <property type="entry name" value="BCS1_N"/>
    <property type="match status" value="1"/>
</dbReference>
<evidence type="ECO:0000259" key="5">
    <source>
        <dbReference type="SMART" id="SM00382"/>
    </source>
</evidence>
<evidence type="ECO:0000256" key="1">
    <source>
        <dbReference type="ARBA" id="ARBA00004434"/>
    </source>
</evidence>
<reference evidence="7 8" key="1">
    <citation type="submission" date="2023-08" db="EMBL/GenBank/DDBJ databases">
        <authorList>
            <person name="Palmer J.M."/>
        </authorList>
    </citation>
    <scope>NUCLEOTIDE SEQUENCE [LARGE SCALE GENOMIC DNA]</scope>
    <source>
        <strain evidence="7 8">TWF481</strain>
    </source>
</reference>
<evidence type="ECO:0000256" key="2">
    <source>
        <dbReference type="ARBA" id="ARBA00007448"/>
    </source>
</evidence>
<dbReference type="PROSITE" id="PS00674">
    <property type="entry name" value="AAA"/>
    <property type="match status" value="1"/>
</dbReference>
<dbReference type="InterPro" id="IPR050747">
    <property type="entry name" value="Mitochondrial_chaperone_BCS1"/>
</dbReference>
<keyword evidence="4" id="KW-0547">Nucleotide-binding</keyword>
<comment type="caution">
    <text evidence="7">The sequence shown here is derived from an EMBL/GenBank/DDBJ whole genome shotgun (WGS) entry which is preliminary data.</text>
</comment>
<dbReference type="GO" id="GO:0005743">
    <property type="term" value="C:mitochondrial inner membrane"/>
    <property type="evidence" value="ECO:0007669"/>
    <property type="project" value="UniProtKB-SubCell"/>
</dbReference>
<evidence type="ECO:0000313" key="8">
    <source>
        <dbReference type="Proteomes" id="UP001370758"/>
    </source>
</evidence>
<evidence type="ECO:0000259" key="6">
    <source>
        <dbReference type="SMART" id="SM01024"/>
    </source>
</evidence>
<name>A0AAV9WJE9_9PEZI</name>
<dbReference type="PANTHER" id="PTHR23070">
    <property type="entry name" value="BCS1 AAA-TYPE ATPASE"/>
    <property type="match status" value="1"/>
</dbReference>
<dbReference type="GO" id="GO:0005524">
    <property type="term" value="F:ATP binding"/>
    <property type="evidence" value="ECO:0007669"/>
    <property type="project" value="UniProtKB-KW"/>
</dbReference>
<evidence type="ECO:0000313" key="7">
    <source>
        <dbReference type="EMBL" id="KAK6509204.1"/>
    </source>
</evidence>
<dbReference type="Gene3D" id="3.40.50.300">
    <property type="entry name" value="P-loop containing nucleotide triphosphate hydrolases"/>
    <property type="match status" value="1"/>
</dbReference>
<dbReference type="Pfam" id="PF00004">
    <property type="entry name" value="AAA"/>
    <property type="match status" value="1"/>
</dbReference>
<keyword evidence="3" id="KW-0496">Mitochondrion</keyword>
<sequence length="551" mass="62926">MNQIQSLPAAAVNSNDLRYDRDPVNPLSSIPLTMLETLLPASSAGGLPNFFSDFFDFFTLASSYNWIFRLTTAAFAIISSTTYLWSRVLYYLSLYYETSITIDHDDPIHAHVMAWLAMNMSTRRLQARTAKAGGYTEDQTRVMEYNASAKDGKFHLIEWQKFTKPDFEPHIGEHVFYFRGRRFWITRKKDEDILPDQFGTQLNGKYQYISFFNPHPSPSQKGIQPHNIYLKNTISKSEHIRISCWGQSPDPIKEFLQESKSIYLTQECSKTRIFRPKEISWCPRWYCAATRATRPISTISLDESTKRALLRDVNEFLNPKAPRWYANRGIPYRRGYLLHGPPGTGKTSLSFALGGLFGLPIYCLSLVDAGMTEDKLRLCFGALPSRCIVLLEDIDTVDISRRRDGSSDENKGRGEHKTQMTLSGLLNAIDGVASHEGRILIMTTNHPEVLDAALVRKGRVDLEVPFGLATKEQIVNLFTIMYSHDYDDEEVGDEIAKEKLVAAALRFGELLDADTFSPAEITEFLMVRKDDYWKALRDVTQWKEEVLAKRK</sequence>
<dbReference type="EMBL" id="JAVHJL010000002">
    <property type="protein sequence ID" value="KAK6509204.1"/>
    <property type="molecule type" value="Genomic_DNA"/>
</dbReference>
<dbReference type="SUPFAM" id="SSF52540">
    <property type="entry name" value="P-loop containing nucleoside triphosphate hydrolases"/>
    <property type="match status" value="1"/>
</dbReference>
<proteinExistence type="inferred from homology"/>
<dbReference type="InterPro" id="IPR003960">
    <property type="entry name" value="ATPase_AAA_CS"/>
</dbReference>
<dbReference type="InterPro" id="IPR003593">
    <property type="entry name" value="AAA+_ATPase"/>
</dbReference>